<feature type="non-terminal residue" evidence="1">
    <location>
        <position position="35"/>
    </location>
</feature>
<evidence type="ECO:0000313" key="1">
    <source>
        <dbReference type="EMBL" id="EGH36139.1"/>
    </source>
</evidence>
<feature type="non-terminal residue" evidence="1">
    <location>
        <position position="1"/>
    </location>
</feature>
<name>F3G0Z7_PSESX</name>
<protein>
    <submittedName>
        <fullName evidence="1">Uncharacterized protein</fullName>
    </submittedName>
</protein>
<comment type="caution">
    <text evidence="1">The sequence shown here is derived from an EMBL/GenBank/DDBJ whole genome shotgun (WGS) entry which is preliminary data.</text>
</comment>
<dbReference type="Proteomes" id="UP000004471">
    <property type="component" value="Unassembled WGS sequence"/>
</dbReference>
<sequence>VVQEPGRTATWLVQTTYDWLVVMAVGYVSLPTSFL</sequence>
<organism evidence="1 2">
    <name type="scientific">Pseudomonas syringae pv. japonica str. M301072</name>
    <dbReference type="NCBI Taxonomy" id="629262"/>
    <lineage>
        <taxon>Bacteria</taxon>
        <taxon>Pseudomonadati</taxon>
        <taxon>Pseudomonadota</taxon>
        <taxon>Gammaproteobacteria</taxon>
        <taxon>Pseudomonadales</taxon>
        <taxon>Pseudomonadaceae</taxon>
        <taxon>Pseudomonas</taxon>
        <taxon>Pseudomonas syringae</taxon>
    </lineage>
</organism>
<dbReference type="AlphaFoldDB" id="F3G0Z7"/>
<evidence type="ECO:0000313" key="2">
    <source>
        <dbReference type="Proteomes" id="UP000004471"/>
    </source>
</evidence>
<dbReference type="EMBL" id="AEAH01004480">
    <property type="protein sequence ID" value="EGH36139.1"/>
    <property type="molecule type" value="Genomic_DNA"/>
</dbReference>
<reference evidence="1 2" key="1">
    <citation type="journal article" date="2011" name="PLoS Pathog.">
        <title>Dynamic evolution of pathogenicity revealed by sequencing and comparative genomics of 19 Pseudomonas syringae isolates.</title>
        <authorList>
            <person name="Baltrus D.A."/>
            <person name="Nishimura M.T."/>
            <person name="Romanchuk A."/>
            <person name="Chang J.H."/>
            <person name="Mukhtar M.S."/>
            <person name="Cherkis K."/>
            <person name="Roach J."/>
            <person name="Grant S.R."/>
            <person name="Jones C.D."/>
            <person name="Dangl J.L."/>
        </authorList>
    </citation>
    <scope>NUCLEOTIDE SEQUENCE [LARGE SCALE GENOMIC DNA]</scope>
    <source>
        <strain evidence="2">M301072PT</strain>
    </source>
</reference>
<accession>F3G0Z7</accession>
<proteinExistence type="predicted"/>
<gene>
    <name evidence="1" type="ORF">PSYJA_46581</name>
</gene>